<gene>
    <name evidence="3" type="ORF">RM540_11365</name>
</gene>
<keyword evidence="2" id="KW-0732">Signal</keyword>
<sequence length="208" mass="22388">MTRLLLLAALLAAPLAHAQTSDGDPALAETAALLRDDFDHLTRMTATAALLHEADGVFPATAFDLLGSRSAERTGLRTTPLSALDLEQLGETLRLVYVPLPQDPYVPEDHVITLTVVPDGAGRYRGEYEVVRRENPDRGGAAIPYDVAGQYRVERAFGTLCVETALVEPMLAAGAFVPDPAALSTTPLTLRVHPPGEDEPVFYETTTR</sequence>
<dbReference type="RefSeq" id="WP_311664153.1">
    <property type="nucleotide sequence ID" value="NZ_JAVRHT010000026.1"/>
</dbReference>
<evidence type="ECO:0000313" key="4">
    <source>
        <dbReference type="Proteomes" id="UP001267426"/>
    </source>
</evidence>
<feature type="signal peptide" evidence="2">
    <location>
        <begin position="1"/>
        <end position="18"/>
    </location>
</feature>
<feature type="chain" id="PRO_5045882510" evidence="2">
    <location>
        <begin position="19"/>
        <end position="208"/>
    </location>
</feature>
<comment type="caution">
    <text evidence="3">The sequence shown here is derived from an EMBL/GenBank/DDBJ whole genome shotgun (WGS) entry which is preliminary data.</text>
</comment>
<proteinExistence type="predicted"/>
<name>A0ABU3BST3_9BACT</name>
<organism evidence="3 4">
    <name type="scientific">Rubrivirga litoralis</name>
    <dbReference type="NCBI Taxonomy" id="3075598"/>
    <lineage>
        <taxon>Bacteria</taxon>
        <taxon>Pseudomonadati</taxon>
        <taxon>Rhodothermota</taxon>
        <taxon>Rhodothermia</taxon>
        <taxon>Rhodothermales</taxon>
        <taxon>Rubricoccaceae</taxon>
        <taxon>Rubrivirga</taxon>
    </lineage>
</organism>
<evidence type="ECO:0000313" key="3">
    <source>
        <dbReference type="EMBL" id="MDT0632347.1"/>
    </source>
</evidence>
<protein>
    <submittedName>
        <fullName evidence="3">Uncharacterized protein</fullName>
    </submittedName>
</protein>
<reference evidence="3 4" key="1">
    <citation type="submission" date="2023-09" db="EMBL/GenBank/DDBJ databases">
        <authorList>
            <person name="Rey-Velasco X."/>
        </authorList>
    </citation>
    <scope>NUCLEOTIDE SEQUENCE [LARGE SCALE GENOMIC DNA]</scope>
    <source>
        <strain evidence="3 4">F394</strain>
    </source>
</reference>
<evidence type="ECO:0000256" key="1">
    <source>
        <dbReference type="SAM" id="MobiDB-lite"/>
    </source>
</evidence>
<feature type="region of interest" description="Disordered" evidence="1">
    <location>
        <begin position="188"/>
        <end position="208"/>
    </location>
</feature>
<keyword evidence="4" id="KW-1185">Reference proteome</keyword>
<evidence type="ECO:0000256" key="2">
    <source>
        <dbReference type="SAM" id="SignalP"/>
    </source>
</evidence>
<dbReference type="EMBL" id="JAVRHT010000026">
    <property type="protein sequence ID" value="MDT0632347.1"/>
    <property type="molecule type" value="Genomic_DNA"/>
</dbReference>
<dbReference type="Proteomes" id="UP001267426">
    <property type="component" value="Unassembled WGS sequence"/>
</dbReference>
<accession>A0ABU3BST3</accession>